<dbReference type="AlphaFoldDB" id="A0A916ZMB5"/>
<name>A0A916ZMB5_9SPHN</name>
<organism evidence="2 3">
    <name type="scientific">Sandarakinorhabdus glacialis</name>
    <dbReference type="NCBI Taxonomy" id="1614636"/>
    <lineage>
        <taxon>Bacteria</taxon>
        <taxon>Pseudomonadati</taxon>
        <taxon>Pseudomonadota</taxon>
        <taxon>Alphaproteobacteria</taxon>
        <taxon>Sphingomonadales</taxon>
        <taxon>Sphingosinicellaceae</taxon>
        <taxon>Sandarakinorhabdus</taxon>
    </lineage>
</organism>
<proteinExistence type="predicted"/>
<evidence type="ECO:0000259" key="1">
    <source>
        <dbReference type="PROSITE" id="PS51186"/>
    </source>
</evidence>
<protein>
    <submittedName>
        <fullName evidence="2">N-acetyltransferase</fullName>
    </submittedName>
</protein>
<dbReference type="SUPFAM" id="SSF55729">
    <property type="entry name" value="Acyl-CoA N-acyltransferases (Nat)"/>
    <property type="match status" value="1"/>
</dbReference>
<dbReference type="EMBL" id="BMJM01000002">
    <property type="protein sequence ID" value="GGE04221.1"/>
    <property type="molecule type" value="Genomic_DNA"/>
</dbReference>
<dbReference type="Proteomes" id="UP000635071">
    <property type="component" value="Unassembled WGS sequence"/>
</dbReference>
<reference evidence="2" key="2">
    <citation type="submission" date="2020-09" db="EMBL/GenBank/DDBJ databases">
        <authorList>
            <person name="Sun Q."/>
            <person name="Zhou Y."/>
        </authorList>
    </citation>
    <scope>NUCLEOTIDE SEQUENCE</scope>
    <source>
        <strain evidence="2">CGMCC 1.15519</strain>
    </source>
</reference>
<dbReference type="InterPro" id="IPR051531">
    <property type="entry name" value="N-acetyltransferase"/>
</dbReference>
<dbReference type="InterPro" id="IPR016181">
    <property type="entry name" value="Acyl_CoA_acyltransferase"/>
</dbReference>
<dbReference type="Gene3D" id="3.40.630.30">
    <property type="match status" value="1"/>
</dbReference>
<accession>A0A916ZMB5</accession>
<dbReference type="InterPro" id="IPR000182">
    <property type="entry name" value="GNAT_dom"/>
</dbReference>
<reference evidence="2" key="1">
    <citation type="journal article" date="2014" name="Int. J. Syst. Evol. Microbiol.">
        <title>Complete genome sequence of Corynebacterium casei LMG S-19264T (=DSM 44701T), isolated from a smear-ripened cheese.</title>
        <authorList>
            <consortium name="US DOE Joint Genome Institute (JGI-PGF)"/>
            <person name="Walter F."/>
            <person name="Albersmeier A."/>
            <person name="Kalinowski J."/>
            <person name="Ruckert C."/>
        </authorList>
    </citation>
    <scope>NUCLEOTIDE SEQUENCE</scope>
    <source>
        <strain evidence="2">CGMCC 1.15519</strain>
    </source>
</reference>
<dbReference type="PANTHER" id="PTHR43792:SF1">
    <property type="entry name" value="N-ACETYLTRANSFERASE DOMAIN-CONTAINING PROTEIN"/>
    <property type="match status" value="1"/>
</dbReference>
<sequence>MKTFEAEKFYAVRMATMRNDLPTDFVWNLETARLWVRPIRVSDADAYHRVRGLMPFDPQNRSLDESRALVAAMVTRPAVDAEGWGQFAIIDKSDGSFVGDIGVNFDTPRVRQAEIGFALDPVRRSEGLAVEACTAMMAALFASGRARVTALTDARNLAAQRLLERLRFRREGHFVRSWQDGDEWFDEFCYARLRE</sequence>
<dbReference type="GO" id="GO:0016747">
    <property type="term" value="F:acyltransferase activity, transferring groups other than amino-acyl groups"/>
    <property type="evidence" value="ECO:0007669"/>
    <property type="project" value="InterPro"/>
</dbReference>
<dbReference type="Pfam" id="PF13302">
    <property type="entry name" value="Acetyltransf_3"/>
    <property type="match status" value="1"/>
</dbReference>
<evidence type="ECO:0000313" key="3">
    <source>
        <dbReference type="Proteomes" id="UP000635071"/>
    </source>
</evidence>
<dbReference type="RefSeq" id="WP_188761649.1">
    <property type="nucleotide sequence ID" value="NZ_BMJM01000002.1"/>
</dbReference>
<comment type="caution">
    <text evidence="2">The sequence shown here is derived from an EMBL/GenBank/DDBJ whole genome shotgun (WGS) entry which is preliminary data.</text>
</comment>
<feature type="domain" description="N-acetyltransferase" evidence="1">
    <location>
        <begin position="34"/>
        <end position="195"/>
    </location>
</feature>
<gene>
    <name evidence="2" type="ORF">GCM10011529_08240</name>
</gene>
<dbReference type="PANTHER" id="PTHR43792">
    <property type="entry name" value="GNAT FAMILY, PUTATIVE (AFU_ORTHOLOGUE AFUA_3G00765)-RELATED-RELATED"/>
    <property type="match status" value="1"/>
</dbReference>
<evidence type="ECO:0000313" key="2">
    <source>
        <dbReference type="EMBL" id="GGE04221.1"/>
    </source>
</evidence>
<dbReference type="PROSITE" id="PS51186">
    <property type="entry name" value="GNAT"/>
    <property type="match status" value="1"/>
</dbReference>
<keyword evidence="3" id="KW-1185">Reference proteome</keyword>